<dbReference type="STRING" id="504797.SAMN05421678_11893"/>
<dbReference type="SUPFAM" id="SSF51011">
    <property type="entry name" value="Glycosyl hydrolase domain"/>
    <property type="match status" value="1"/>
</dbReference>
<reference evidence="7 8" key="1">
    <citation type="submission" date="2016-10" db="EMBL/GenBank/DDBJ databases">
        <authorList>
            <person name="de Groot N.N."/>
        </authorList>
    </citation>
    <scope>NUCLEOTIDE SEQUENCE [LARGE SCALE GENOMIC DNA]</scope>
    <source>
        <strain evidence="7 8">CPCC 202808</strain>
    </source>
</reference>
<dbReference type="PANTHER" id="PTHR12631">
    <property type="entry name" value="ALPHA-L-IDURONIDASE"/>
    <property type="match status" value="1"/>
</dbReference>
<dbReference type="SUPFAM" id="SSF51445">
    <property type="entry name" value="(Trans)glycosidases"/>
    <property type="match status" value="1"/>
</dbReference>
<evidence type="ECO:0000256" key="1">
    <source>
        <dbReference type="ARBA" id="ARBA00008875"/>
    </source>
</evidence>
<feature type="domain" description="Glycosyl hydrolases family 39 N-terminal catalytic" evidence="5">
    <location>
        <begin position="106"/>
        <end position="533"/>
    </location>
</feature>
<keyword evidence="9" id="KW-1185">Reference proteome</keyword>
<dbReference type="PANTHER" id="PTHR12631:SF10">
    <property type="entry name" value="BETA-XYLOSIDASE-LIKE PROTEIN-RELATED"/>
    <property type="match status" value="1"/>
</dbReference>
<sequence>MSTDTSAHVSRVRLGPFPPAAPSDPDAPHVLRARVDVDAAAVEGPLTRVWESIGYDEINWTYTPTGKRLLRTFADFSGGAAYHVRPHYVFCSGSGFGIPHWGSGNVYHEDDDGNPYYDFTIVDQAYDAIVGAGHHVLVELGFTPRDLVPPEAAELTVTPSPTVYTSYEAGTWGYPPRDYDRWAGLIEALVRHCVERYGEAEVLTWLWELWNEPDIFYWRGTPEQFNELYTVTARAVRTVLPNAKVGGPTVTSGGLQFLKGFLDYTSSRDEPLDFISYHTKGCRFPTREYRPVDSQPTERLNPSSTKMLYDLREFNRAIAAYEPYRDLPAIVDECDAAVPAHFGRYDNRNYEFQNTEYYPVFQVKLMKKILDLNASEAVQVRQATSWSFYFEGERFFEGTRSFLTAGGIEKPFLNAYRMLSLLGGERIAATSDAAWNVRALDDTDGSSMPEEVDVLASRSDNGTLTALVWRHIDDQYHTSEQETVVNLTLRNLEGRTFRVRHYRVDAEHSNAHTVWKALGSPQDPTDKELAEITARQGLEEFEPARTVEADSGQVTFDISLPLPAASLLVLEPTD</sequence>
<keyword evidence="2 6" id="KW-0378">Hydrolase</keyword>
<dbReference type="AlphaFoldDB" id="A0A1I3A9Y7"/>
<dbReference type="OrthoDB" id="5242547at2"/>
<dbReference type="GO" id="GO:0009044">
    <property type="term" value="F:xylan 1,4-beta-xylosidase activity"/>
    <property type="evidence" value="ECO:0007669"/>
    <property type="project" value="UniProtKB-EC"/>
</dbReference>
<gene>
    <name evidence="6" type="ORF">FHR37_004143</name>
    <name evidence="7" type="ORF">SAMN05421678_11893</name>
</gene>
<proteinExistence type="inferred from homology"/>
<evidence type="ECO:0000313" key="8">
    <source>
        <dbReference type="Proteomes" id="UP000199052"/>
    </source>
</evidence>
<protein>
    <submittedName>
        <fullName evidence="7">Xylan 1,4-beta-xylosidase</fullName>
        <ecNumber evidence="6">3.2.1.37</ecNumber>
    </submittedName>
</protein>
<evidence type="ECO:0000313" key="7">
    <source>
        <dbReference type="EMBL" id="SFH46111.1"/>
    </source>
</evidence>
<dbReference type="Pfam" id="PF01229">
    <property type="entry name" value="Glyco_hydro_39"/>
    <property type="match status" value="1"/>
</dbReference>
<feature type="region of interest" description="Disordered" evidence="4">
    <location>
        <begin position="1"/>
        <end position="25"/>
    </location>
</feature>
<dbReference type="RefSeq" id="WP_092888357.1">
    <property type="nucleotide sequence ID" value="NZ_FOOI01000018.1"/>
</dbReference>
<evidence type="ECO:0000256" key="2">
    <source>
        <dbReference type="ARBA" id="ARBA00022801"/>
    </source>
</evidence>
<dbReference type="Gene3D" id="3.20.20.80">
    <property type="entry name" value="Glycosidases"/>
    <property type="match status" value="1"/>
</dbReference>
<dbReference type="InterPro" id="IPR049166">
    <property type="entry name" value="GH39_cat"/>
</dbReference>
<accession>A0A1I3A9Y7</accession>
<dbReference type="EMBL" id="FOOI01000018">
    <property type="protein sequence ID" value="SFH46111.1"/>
    <property type="molecule type" value="Genomic_DNA"/>
</dbReference>
<reference evidence="6 9" key="2">
    <citation type="submission" date="2020-07" db="EMBL/GenBank/DDBJ databases">
        <title>Sequencing the genomes of 1000 actinobacteria strains.</title>
        <authorList>
            <person name="Klenk H.-P."/>
        </authorList>
    </citation>
    <scope>NUCLEOTIDE SEQUENCE [LARGE SCALE GENOMIC DNA]</scope>
    <source>
        <strain evidence="6 9">DSM 45117</strain>
    </source>
</reference>
<dbReference type="InterPro" id="IPR051923">
    <property type="entry name" value="Glycosyl_Hydrolase_39"/>
</dbReference>
<dbReference type="Proteomes" id="UP000199052">
    <property type="component" value="Unassembled WGS sequence"/>
</dbReference>
<dbReference type="EMBL" id="JACBZA010000001">
    <property type="protein sequence ID" value="NYH85292.1"/>
    <property type="molecule type" value="Genomic_DNA"/>
</dbReference>
<keyword evidence="3 6" id="KW-0326">Glycosidase</keyword>
<evidence type="ECO:0000313" key="9">
    <source>
        <dbReference type="Proteomes" id="UP000533017"/>
    </source>
</evidence>
<name>A0A1I3A9Y7_9ACTN</name>
<dbReference type="Gene3D" id="2.60.40.1500">
    <property type="entry name" value="Glycosyl hydrolase domain, family 39"/>
    <property type="match status" value="1"/>
</dbReference>
<comment type="similarity">
    <text evidence="1">Belongs to the glycosyl hydrolase 39 family.</text>
</comment>
<organism evidence="7 8">
    <name type="scientific">Actinopolymorpha cephalotaxi</name>
    <dbReference type="NCBI Taxonomy" id="504797"/>
    <lineage>
        <taxon>Bacteria</taxon>
        <taxon>Bacillati</taxon>
        <taxon>Actinomycetota</taxon>
        <taxon>Actinomycetes</taxon>
        <taxon>Propionibacteriales</taxon>
        <taxon>Actinopolymorphaceae</taxon>
        <taxon>Actinopolymorpha</taxon>
    </lineage>
</organism>
<evidence type="ECO:0000313" key="6">
    <source>
        <dbReference type="EMBL" id="NYH85292.1"/>
    </source>
</evidence>
<dbReference type="Proteomes" id="UP000533017">
    <property type="component" value="Unassembled WGS sequence"/>
</dbReference>
<evidence type="ECO:0000256" key="3">
    <source>
        <dbReference type="ARBA" id="ARBA00023295"/>
    </source>
</evidence>
<evidence type="ECO:0000259" key="5">
    <source>
        <dbReference type="Pfam" id="PF01229"/>
    </source>
</evidence>
<evidence type="ECO:0000256" key="4">
    <source>
        <dbReference type="SAM" id="MobiDB-lite"/>
    </source>
</evidence>
<dbReference type="InterPro" id="IPR017853">
    <property type="entry name" value="GH"/>
</dbReference>
<dbReference type="EC" id="3.2.1.37" evidence="6"/>